<reference evidence="5" key="1">
    <citation type="submission" date="2016-06" db="UniProtKB">
        <authorList>
            <consortium name="WormBaseParasite"/>
        </authorList>
    </citation>
    <scope>IDENTIFICATION</scope>
</reference>
<name>A0A183I9Y6_9BILA</name>
<evidence type="ECO:0000256" key="1">
    <source>
        <dbReference type="ARBA" id="ARBA00022737"/>
    </source>
</evidence>
<dbReference type="InterPro" id="IPR051226">
    <property type="entry name" value="PP1_Regulatory_Subunit"/>
</dbReference>
<gene>
    <name evidence="3" type="ORF">SBAD_LOCUS430</name>
</gene>
<dbReference type="GO" id="GO:0017020">
    <property type="term" value="F:myosin phosphatase regulator activity"/>
    <property type="evidence" value="ECO:0007669"/>
    <property type="project" value="TreeGrafter"/>
</dbReference>
<dbReference type="GO" id="GO:0005737">
    <property type="term" value="C:cytoplasm"/>
    <property type="evidence" value="ECO:0007669"/>
    <property type="project" value="TreeGrafter"/>
</dbReference>
<keyword evidence="1" id="KW-0677">Repeat</keyword>
<evidence type="ECO:0000313" key="4">
    <source>
        <dbReference type="Proteomes" id="UP000270296"/>
    </source>
</evidence>
<dbReference type="InterPro" id="IPR036770">
    <property type="entry name" value="Ankyrin_rpt-contain_sf"/>
</dbReference>
<evidence type="ECO:0000313" key="3">
    <source>
        <dbReference type="EMBL" id="VDO83501.1"/>
    </source>
</evidence>
<protein>
    <submittedName>
        <fullName evidence="5">ANK_REP_REGION domain-containing protein</fullName>
    </submittedName>
</protein>
<dbReference type="PROSITE" id="PS50088">
    <property type="entry name" value="ANK_REPEAT"/>
    <property type="match status" value="2"/>
</dbReference>
<reference evidence="3 4" key="2">
    <citation type="submission" date="2018-11" db="EMBL/GenBank/DDBJ databases">
        <authorList>
            <consortium name="Pathogen Informatics"/>
        </authorList>
    </citation>
    <scope>NUCLEOTIDE SEQUENCE [LARGE SCALE GENOMIC DNA]</scope>
</reference>
<dbReference type="OrthoDB" id="19014at2759"/>
<feature type="repeat" description="ANK" evidence="2">
    <location>
        <begin position="17"/>
        <end position="49"/>
    </location>
</feature>
<proteinExistence type="predicted"/>
<evidence type="ECO:0000313" key="5">
    <source>
        <dbReference type="WBParaSite" id="SBAD_0000045001-mRNA-1"/>
    </source>
</evidence>
<keyword evidence="4" id="KW-1185">Reference proteome</keyword>
<dbReference type="Proteomes" id="UP000270296">
    <property type="component" value="Unassembled WGS sequence"/>
</dbReference>
<dbReference type="WBParaSite" id="SBAD_0000045001-mRNA-1">
    <property type="protein sequence ID" value="SBAD_0000045001-mRNA-1"/>
    <property type="gene ID" value="SBAD_0000045001"/>
</dbReference>
<accession>A0A183I9Y6</accession>
<dbReference type="EMBL" id="UZAM01001095">
    <property type="protein sequence ID" value="VDO83501.1"/>
    <property type="molecule type" value="Genomic_DNA"/>
</dbReference>
<dbReference type="SMART" id="SM00248">
    <property type="entry name" value="ANK"/>
    <property type="match status" value="1"/>
</dbReference>
<dbReference type="PANTHER" id="PTHR24179:SF29">
    <property type="entry name" value="LD46604P"/>
    <property type="match status" value="1"/>
</dbReference>
<evidence type="ECO:0000256" key="2">
    <source>
        <dbReference type="PROSITE-ProRule" id="PRU00023"/>
    </source>
</evidence>
<organism evidence="5">
    <name type="scientific">Soboliphyme baturini</name>
    <dbReference type="NCBI Taxonomy" id="241478"/>
    <lineage>
        <taxon>Eukaryota</taxon>
        <taxon>Metazoa</taxon>
        <taxon>Ecdysozoa</taxon>
        <taxon>Nematoda</taxon>
        <taxon>Enoplea</taxon>
        <taxon>Dorylaimia</taxon>
        <taxon>Dioctophymatida</taxon>
        <taxon>Dioctophymatoidea</taxon>
        <taxon>Soboliphymatidae</taxon>
        <taxon>Soboliphyme</taxon>
    </lineage>
</organism>
<dbReference type="PROSITE" id="PS50297">
    <property type="entry name" value="ANK_REP_REGION"/>
    <property type="match status" value="1"/>
</dbReference>
<dbReference type="InterPro" id="IPR002110">
    <property type="entry name" value="Ankyrin_rpt"/>
</dbReference>
<dbReference type="PANTHER" id="PTHR24179">
    <property type="entry name" value="PROTEIN PHOSPHATASE 1 REGULATORY SUBUNIT 12"/>
    <property type="match status" value="1"/>
</dbReference>
<sequence>MRILLSYGANVNVRDSELWTPLHAAACCGHISIMQLLIKSGAELLAVNSDGNMPYDVCDDEEALDYIETEMASRGWIHPEITFMKTVSLFSFLLFED</sequence>
<dbReference type="Pfam" id="PF13857">
    <property type="entry name" value="Ank_5"/>
    <property type="match status" value="1"/>
</dbReference>
<dbReference type="AlphaFoldDB" id="A0A183I9Y6"/>
<dbReference type="GO" id="GO:0004857">
    <property type="term" value="F:enzyme inhibitor activity"/>
    <property type="evidence" value="ECO:0007669"/>
    <property type="project" value="TreeGrafter"/>
</dbReference>
<feature type="repeat" description="ANK" evidence="2">
    <location>
        <begin position="1"/>
        <end position="16"/>
    </location>
</feature>
<dbReference type="Gene3D" id="1.25.40.20">
    <property type="entry name" value="Ankyrin repeat-containing domain"/>
    <property type="match status" value="1"/>
</dbReference>
<keyword evidence="2" id="KW-0040">ANK repeat</keyword>
<dbReference type="SUPFAM" id="SSF48403">
    <property type="entry name" value="Ankyrin repeat"/>
    <property type="match status" value="1"/>
</dbReference>